<dbReference type="EMBL" id="FMIC01000002">
    <property type="protein sequence ID" value="SCL52314.1"/>
    <property type="molecule type" value="Genomic_DNA"/>
</dbReference>
<name>A0A1C6UEB9_9ACTN</name>
<evidence type="ECO:0000313" key="12">
    <source>
        <dbReference type="Proteomes" id="UP000199343"/>
    </source>
</evidence>
<evidence type="ECO:0000256" key="2">
    <source>
        <dbReference type="ARBA" id="ARBA00007069"/>
    </source>
</evidence>
<gene>
    <name evidence="10" type="ORF">GA0070608_0998</name>
    <name evidence="11" type="ORF">OIE14_07690</name>
</gene>
<dbReference type="Gene3D" id="1.10.3720.10">
    <property type="entry name" value="MetI-like"/>
    <property type="match status" value="1"/>
</dbReference>
<evidence type="ECO:0000256" key="6">
    <source>
        <dbReference type="ARBA" id="ARBA00022989"/>
    </source>
</evidence>
<evidence type="ECO:0000313" key="11">
    <source>
        <dbReference type="EMBL" id="WSA33918.1"/>
    </source>
</evidence>
<evidence type="ECO:0000256" key="7">
    <source>
        <dbReference type="ARBA" id="ARBA00023136"/>
    </source>
</evidence>
<dbReference type="SUPFAM" id="SSF161098">
    <property type="entry name" value="MetI-like"/>
    <property type="match status" value="1"/>
</dbReference>
<evidence type="ECO:0000256" key="3">
    <source>
        <dbReference type="ARBA" id="ARBA00022448"/>
    </source>
</evidence>
<protein>
    <submittedName>
        <fullName evidence="11">ABC transporter permease</fullName>
    </submittedName>
    <submittedName>
        <fullName evidence="10">Spermidine/putrescine transport system permease protein</fullName>
    </submittedName>
</protein>
<keyword evidence="6 8" id="KW-1133">Transmembrane helix</keyword>
<evidence type="ECO:0000256" key="8">
    <source>
        <dbReference type="RuleBase" id="RU363032"/>
    </source>
</evidence>
<dbReference type="GO" id="GO:0055085">
    <property type="term" value="P:transmembrane transport"/>
    <property type="evidence" value="ECO:0007669"/>
    <property type="project" value="InterPro"/>
</dbReference>
<keyword evidence="3 8" id="KW-0813">Transport</keyword>
<reference evidence="10 12" key="1">
    <citation type="submission" date="2016-06" db="EMBL/GenBank/DDBJ databases">
        <authorList>
            <person name="Kjaerup R.B."/>
            <person name="Dalgaard T.S."/>
            <person name="Juul-Madsen H.R."/>
        </authorList>
    </citation>
    <scope>NUCLEOTIDE SEQUENCE [LARGE SCALE GENOMIC DNA]</scope>
    <source>
        <strain evidence="10 12">DSM 43363</strain>
    </source>
</reference>
<organism evidence="10 12">
    <name type="scientific">Micromonospora peucetia</name>
    <dbReference type="NCBI Taxonomy" id="47871"/>
    <lineage>
        <taxon>Bacteria</taxon>
        <taxon>Bacillati</taxon>
        <taxon>Actinomycetota</taxon>
        <taxon>Actinomycetes</taxon>
        <taxon>Micromonosporales</taxon>
        <taxon>Micromonosporaceae</taxon>
        <taxon>Micromonospora</taxon>
    </lineage>
</organism>
<dbReference type="PROSITE" id="PS50928">
    <property type="entry name" value="ABC_TM1"/>
    <property type="match status" value="1"/>
</dbReference>
<comment type="similarity">
    <text evidence="2">Belongs to the binding-protein-dependent transport system permease family. CysTW subfamily.</text>
</comment>
<feature type="transmembrane region" description="Helical" evidence="8">
    <location>
        <begin position="185"/>
        <end position="206"/>
    </location>
</feature>
<dbReference type="AlphaFoldDB" id="A0A1C6UEB9"/>
<feature type="domain" description="ABC transmembrane type-1" evidence="9">
    <location>
        <begin position="69"/>
        <end position="256"/>
    </location>
</feature>
<evidence type="ECO:0000259" key="9">
    <source>
        <dbReference type="PROSITE" id="PS50928"/>
    </source>
</evidence>
<accession>A0A1C6UEB9</accession>
<keyword evidence="5 8" id="KW-0812">Transmembrane</keyword>
<dbReference type="PANTHER" id="PTHR43848:SF2">
    <property type="entry name" value="PUTRESCINE TRANSPORT SYSTEM PERMEASE PROTEIN POTI"/>
    <property type="match status" value="1"/>
</dbReference>
<feature type="transmembrane region" description="Helical" evidence="8">
    <location>
        <begin position="107"/>
        <end position="131"/>
    </location>
</feature>
<dbReference type="Pfam" id="PF00528">
    <property type="entry name" value="BPD_transp_1"/>
    <property type="match status" value="1"/>
</dbReference>
<dbReference type="Proteomes" id="UP000199343">
    <property type="component" value="Unassembled WGS sequence"/>
</dbReference>
<dbReference type="STRING" id="47871.GA0070608_0998"/>
<dbReference type="GO" id="GO:0005886">
    <property type="term" value="C:plasma membrane"/>
    <property type="evidence" value="ECO:0007669"/>
    <property type="project" value="UniProtKB-SubCell"/>
</dbReference>
<keyword evidence="4" id="KW-1003">Cell membrane</keyword>
<feature type="transmembrane region" description="Helical" evidence="8">
    <location>
        <begin position="137"/>
        <end position="156"/>
    </location>
</feature>
<dbReference type="EMBL" id="CP109071">
    <property type="protein sequence ID" value="WSA33918.1"/>
    <property type="molecule type" value="Genomic_DNA"/>
</dbReference>
<dbReference type="PANTHER" id="PTHR43848">
    <property type="entry name" value="PUTRESCINE TRANSPORT SYSTEM PERMEASE PROTEIN POTI"/>
    <property type="match status" value="1"/>
</dbReference>
<evidence type="ECO:0000313" key="13">
    <source>
        <dbReference type="Proteomes" id="UP001334804"/>
    </source>
</evidence>
<feature type="transmembrane region" description="Helical" evidence="8">
    <location>
        <begin position="12"/>
        <end position="37"/>
    </location>
</feature>
<keyword evidence="7 8" id="KW-0472">Membrane</keyword>
<dbReference type="InterPro" id="IPR051789">
    <property type="entry name" value="Bact_Polyamine_Transport"/>
</dbReference>
<evidence type="ECO:0000256" key="4">
    <source>
        <dbReference type="ARBA" id="ARBA00022475"/>
    </source>
</evidence>
<proteinExistence type="inferred from homology"/>
<reference evidence="11 13" key="2">
    <citation type="submission" date="2022-10" db="EMBL/GenBank/DDBJ databases">
        <title>The complete genomes of actinobacterial strains from the NBC collection.</title>
        <authorList>
            <person name="Joergensen T.S."/>
            <person name="Alvarez Arevalo M."/>
            <person name="Sterndorff E.B."/>
            <person name="Faurdal D."/>
            <person name="Vuksanovic O."/>
            <person name="Mourched A.-S."/>
            <person name="Charusanti P."/>
            <person name="Shaw S."/>
            <person name="Blin K."/>
            <person name="Weber T."/>
        </authorList>
    </citation>
    <scope>NUCLEOTIDE SEQUENCE [LARGE SCALE GENOMIC DNA]</scope>
    <source>
        <strain evidence="11 13">NBC 01809</strain>
    </source>
</reference>
<dbReference type="InterPro" id="IPR035906">
    <property type="entry name" value="MetI-like_sf"/>
</dbReference>
<dbReference type="InterPro" id="IPR000515">
    <property type="entry name" value="MetI-like"/>
</dbReference>
<dbReference type="RefSeq" id="WP_245715701.1">
    <property type="nucleotide sequence ID" value="NZ_CP109071.1"/>
</dbReference>
<feature type="transmembrane region" description="Helical" evidence="8">
    <location>
        <begin position="240"/>
        <end position="258"/>
    </location>
</feature>
<evidence type="ECO:0000256" key="5">
    <source>
        <dbReference type="ARBA" id="ARBA00022692"/>
    </source>
</evidence>
<evidence type="ECO:0000256" key="1">
    <source>
        <dbReference type="ARBA" id="ARBA00004651"/>
    </source>
</evidence>
<dbReference type="CDD" id="cd06261">
    <property type="entry name" value="TM_PBP2"/>
    <property type="match status" value="1"/>
</dbReference>
<evidence type="ECO:0000313" key="10">
    <source>
        <dbReference type="EMBL" id="SCL52314.1"/>
    </source>
</evidence>
<sequence>MSARIFRWLADRWVTGVALLVLGYLLLPIAVVAALSFNRPSSRLSYDFNEFTLDNWRNPCATSDMCDAVVRSVQIGFIATVVATVLGTLMAFALARHRFRGRSGINVLIFLPMATPELVMGTSLLALFVSAGVPQGFWTIVVAHVMFCVSFVVVTVKARLAGMDTRLEEAAMDLYASEWQTFRRITLPLALPGIVAAALLAFSLSFDDFIVTNFNAGTTVTFPMYVWGAAQRGIPPQVNVIGTAMFVVALLLVLTSTLRGRRGRRADLGKTAPAGGAPGRHPA</sequence>
<keyword evidence="13" id="KW-1185">Reference proteome</keyword>
<feature type="transmembrane region" description="Helical" evidence="8">
    <location>
        <begin position="75"/>
        <end position="95"/>
    </location>
</feature>
<comment type="subcellular location">
    <subcellularLocation>
        <location evidence="1 8">Cell membrane</location>
        <topology evidence="1 8">Multi-pass membrane protein</topology>
    </subcellularLocation>
</comment>
<dbReference type="Proteomes" id="UP001334804">
    <property type="component" value="Chromosome"/>
</dbReference>